<dbReference type="EMBL" id="JABMIG020000075">
    <property type="protein sequence ID" value="KAL3795051.1"/>
    <property type="molecule type" value="Genomic_DNA"/>
</dbReference>
<organism evidence="2 3">
    <name type="scientific">Cyclotella cryptica</name>
    <dbReference type="NCBI Taxonomy" id="29204"/>
    <lineage>
        <taxon>Eukaryota</taxon>
        <taxon>Sar</taxon>
        <taxon>Stramenopiles</taxon>
        <taxon>Ochrophyta</taxon>
        <taxon>Bacillariophyta</taxon>
        <taxon>Coscinodiscophyceae</taxon>
        <taxon>Thalassiosirophycidae</taxon>
        <taxon>Stephanodiscales</taxon>
        <taxon>Stephanodiscaceae</taxon>
        <taxon>Cyclotella</taxon>
    </lineage>
</organism>
<evidence type="ECO:0000313" key="2">
    <source>
        <dbReference type="EMBL" id="KAL3795051.1"/>
    </source>
</evidence>
<dbReference type="Proteomes" id="UP001516023">
    <property type="component" value="Unassembled WGS sequence"/>
</dbReference>
<accession>A0ABD3Q623</accession>
<dbReference type="Gene3D" id="3.40.50.11440">
    <property type="match status" value="1"/>
</dbReference>
<dbReference type="AlphaFoldDB" id="A0ABD3Q623"/>
<dbReference type="Gene3D" id="3.90.226.30">
    <property type="match status" value="1"/>
</dbReference>
<evidence type="ECO:0000256" key="1">
    <source>
        <dbReference type="SAM" id="MobiDB-lite"/>
    </source>
</evidence>
<dbReference type="PANTHER" id="PTHR33171">
    <property type="entry name" value="LAR_N DOMAIN-CONTAINING PROTEIN"/>
    <property type="match status" value="1"/>
</dbReference>
<dbReference type="InterPro" id="IPR048068">
    <property type="entry name" value="LarA-like"/>
</dbReference>
<feature type="compositionally biased region" description="Acidic residues" evidence="1">
    <location>
        <begin position="75"/>
        <end position="87"/>
    </location>
</feature>
<feature type="region of interest" description="Disordered" evidence="1">
    <location>
        <begin position="74"/>
        <end position="94"/>
    </location>
</feature>
<reference evidence="2 3" key="1">
    <citation type="journal article" date="2020" name="G3 (Bethesda)">
        <title>Improved Reference Genome for Cyclotella cryptica CCMP332, a Model for Cell Wall Morphogenesis, Salinity Adaptation, and Lipid Production in Diatoms (Bacillariophyta).</title>
        <authorList>
            <person name="Roberts W.R."/>
            <person name="Downey K.M."/>
            <person name="Ruck E.C."/>
            <person name="Traller J.C."/>
            <person name="Alverson A.J."/>
        </authorList>
    </citation>
    <scope>NUCLEOTIDE SEQUENCE [LARGE SCALE GENOMIC DNA]</scope>
    <source>
        <strain evidence="2 3">CCMP332</strain>
    </source>
</reference>
<dbReference type="InterPro" id="IPR043166">
    <property type="entry name" value="LarA-like_C"/>
</dbReference>
<keyword evidence="3" id="KW-1185">Reference proteome</keyword>
<proteinExistence type="predicted"/>
<evidence type="ECO:0008006" key="4">
    <source>
        <dbReference type="Google" id="ProtNLM"/>
    </source>
</evidence>
<comment type="caution">
    <text evidence="2">The sequence shown here is derived from an EMBL/GenBank/DDBJ whole genome shotgun (WGS) entry which is preliminary data.</text>
</comment>
<evidence type="ECO:0000313" key="3">
    <source>
        <dbReference type="Proteomes" id="UP001516023"/>
    </source>
</evidence>
<gene>
    <name evidence="2" type="ORF">HJC23_006372</name>
</gene>
<sequence>MTSSVPASLLTAVGSPATSLSDNEVRDHIHSFLEAMGTRRDVLILPPDFTRFHSQAGVITRIICEYYSFIKSRDDDDDDNESNEADEQSSAPQIQIIPALGTHAPMTHQQIQHMFGAALATKTPSPFVTHNWRSDVVTIGYAPEEMVESATRGMVREKWPAQLNRLVWDKRRELHDNEDGHLPPLVISVGQVVPHEVMGMANFNKNLFVGTGGVESINLSHFIGAVYGMENLMGRGHNPLRSILNYCSEKYLHQLDLWYVLTVMGANEDGEVEMKGLYIGNDVQCYDRACELSLQVNFNLLEKAPTKIIVYLNEEYHSTWLGNKSIYRTRMAIADGGELIVLAPWVDTFGEDAHIDELIRKVGYVGTPQIMEALEKDADLKKNLSAVAHLIHGSSEGRFSITYCPGHLTKDEIEGVGFKFADLNAMKKKYNIEKMRDGWNTRVENGVEEEFYYISNPALGLWAVPSRFEEKCSRESHHMPDKSVVADVQVAADLSGGIGGWKHPPRQDSS</sequence>
<dbReference type="PANTHER" id="PTHR33171:SF17">
    <property type="entry name" value="LARA-LIKE N-TERMINAL DOMAIN-CONTAINING PROTEIN"/>
    <property type="match status" value="1"/>
</dbReference>
<name>A0ABD3Q623_9STRA</name>
<protein>
    <recommendedName>
        <fullName evidence="4">LarA-like N-terminal domain-containing protein</fullName>
    </recommendedName>
</protein>